<name>A0A402B8F1_9CHLR</name>
<evidence type="ECO:0000313" key="2">
    <source>
        <dbReference type="Proteomes" id="UP000287171"/>
    </source>
</evidence>
<organism evidence="1 2">
    <name type="scientific">Dictyobacter alpinus</name>
    <dbReference type="NCBI Taxonomy" id="2014873"/>
    <lineage>
        <taxon>Bacteria</taxon>
        <taxon>Bacillati</taxon>
        <taxon>Chloroflexota</taxon>
        <taxon>Ktedonobacteria</taxon>
        <taxon>Ktedonobacterales</taxon>
        <taxon>Dictyobacteraceae</taxon>
        <taxon>Dictyobacter</taxon>
    </lineage>
</organism>
<keyword evidence="2" id="KW-1185">Reference proteome</keyword>
<sequence length="51" mass="5690">MYIDEGKILMEERQDEVLLGKGIKRWPIELAETLLASSLSWGPPTYALGIG</sequence>
<protein>
    <submittedName>
        <fullName evidence="1">Uncharacterized protein</fullName>
    </submittedName>
</protein>
<evidence type="ECO:0000313" key="1">
    <source>
        <dbReference type="EMBL" id="GCE27597.1"/>
    </source>
</evidence>
<reference evidence="2" key="1">
    <citation type="submission" date="2018-12" db="EMBL/GenBank/DDBJ databases">
        <title>Tengunoibacter tsumagoiensis gen. nov., sp. nov., Dictyobacter kobayashii sp. nov., D. alpinus sp. nov., and D. joshuensis sp. nov. and description of Dictyobacteraceae fam. nov. within the order Ktedonobacterales isolated from Tengu-no-mugimeshi.</title>
        <authorList>
            <person name="Wang C.M."/>
            <person name="Zheng Y."/>
            <person name="Sakai Y."/>
            <person name="Toyoda A."/>
            <person name="Minakuchi Y."/>
            <person name="Abe K."/>
            <person name="Yokota A."/>
            <person name="Yabe S."/>
        </authorList>
    </citation>
    <scope>NUCLEOTIDE SEQUENCE [LARGE SCALE GENOMIC DNA]</scope>
    <source>
        <strain evidence="2">Uno16</strain>
    </source>
</reference>
<dbReference type="AlphaFoldDB" id="A0A402B8F1"/>
<dbReference type="EMBL" id="BIFT01000001">
    <property type="protein sequence ID" value="GCE27597.1"/>
    <property type="molecule type" value="Genomic_DNA"/>
</dbReference>
<accession>A0A402B8F1</accession>
<proteinExistence type="predicted"/>
<dbReference type="RefSeq" id="WP_161982154.1">
    <property type="nucleotide sequence ID" value="NZ_BIFT01000001.1"/>
</dbReference>
<gene>
    <name evidence="1" type="ORF">KDA_30810</name>
</gene>
<dbReference type="Proteomes" id="UP000287171">
    <property type="component" value="Unassembled WGS sequence"/>
</dbReference>
<comment type="caution">
    <text evidence="1">The sequence shown here is derived from an EMBL/GenBank/DDBJ whole genome shotgun (WGS) entry which is preliminary data.</text>
</comment>